<sequence>MPDEKREGPSTEFGCALGVAIFLVGIIIGAWWTGRGAGDRFESIERSQERVRGRLYKIEKKFEETVDE</sequence>
<evidence type="ECO:0000256" key="1">
    <source>
        <dbReference type="SAM" id="Phobius"/>
    </source>
</evidence>
<accession>A0A0F9E520</accession>
<keyword evidence="1" id="KW-0812">Transmembrane</keyword>
<gene>
    <name evidence="2" type="ORF">LCGC14_2409630</name>
</gene>
<evidence type="ECO:0000313" key="2">
    <source>
        <dbReference type="EMBL" id="KKL25006.1"/>
    </source>
</evidence>
<reference evidence="2" key="1">
    <citation type="journal article" date="2015" name="Nature">
        <title>Complex archaea that bridge the gap between prokaryotes and eukaryotes.</title>
        <authorList>
            <person name="Spang A."/>
            <person name="Saw J.H."/>
            <person name="Jorgensen S.L."/>
            <person name="Zaremba-Niedzwiedzka K."/>
            <person name="Martijn J."/>
            <person name="Lind A.E."/>
            <person name="van Eijk R."/>
            <person name="Schleper C."/>
            <person name="Guy L."/>
            <person name="Ettema T.J."/>
        </authorList>
    </citation>
    <scope>NUCLEOTIDE SEQUENCE</scope>
</reference>
<name>A0A0F9E520_9ZZZZ</name>
<dbReference type="AlphaFoldDB" id="A0A0F9E520"/>
<dbReference type="EMBL" id="LAZR01036379">
    <property type="protein sequence ID" value="KKL25006.1"/>
    <property type="molecule type" value="Genomic_DNA"/>
</dbReference>
<protein>
    <submittedName>
        <fullName evidence="2">Uncharacterized protein</fullName>
    </submittedName>
</protein>
<keyword evidence="1" id="KW-1133">Transmembrane helix</keyword>
<comment type="caution">
    <text evidence="2">The sequence shown here is derived from an EMBL/GenBank/DDBJ whole genome shotgun (WGS) entry which is preliminary data.</text>
</comment>
<keyword evidence="1" id="KW-0472">Membrane</keyword>
<proteinExistence type="predicted"/>
<feature type="transmembrane region" description="Helical" evidence="1">
    <location>
        <begin position="12"/>
        <end position="32"/>
    </location>
</feature>
<organism evidence="2">
    <name type="scientific">marine sediment metagenome</name>
    <dbReference type="NCBI Taxonomy" id="412755"/>
    <lineage>
        <taxon>unclassified sequences</taxon>
        <taxon>metagenomes</taxon>
        <taxon>ecological metagenomes</taxon>
    </lineage>
</organism>